<dbReference type="PROSITE" id="PS51318">
    <property type="entry name" value="TAT"/>
    <property type="match status" value="1"/>
</dbReference>
<dbReference type="RefSeq" id="WP_251411630.1">
    <property type="nucleotide sequence ID" value="NZ_JAMQGM010000016.1"/>
</dbReference>
<dbReference type="Proteomes" id="UP001167160">
    <property type="component" value="Unassembled WGS sequence"/>
</dbReference>
<dbReference type="InterPro" id="IPR006311">
    <property type="entry name" value="TAT_signal"/>
</dbReference>
<evidence type="ECO:0000313" key="3">
    <source>
        <dbReference type="EMBL" id="MCM2577209.1"/>
    </source>
</evidence>
<dbReference type="InterPro" id="IPR052516">
    <property type="entry name" value="N-heterocyclic_Hydroxylase"/>
</dbReference>
<comment type="caution">
    <text evidence="3">The sequence shown here is derived from an EMBL/GenBank/DDBJ whole genome shotgun (WGS) entry which is preliminary data.</text>
</comment>
<dbReference type="PIRSF" id="PIRSF036389">
    <property type="entry name" value="IOR_B"/>
    <property type="match status" value="1"/>
</dbReference>
<dbReference type="Gene3D" id="3.90.1170.50">
    <property type="entry name" value="Aldehyde oxidase/xanthine dehydrogenase, a/b hammerhead"/>
    <property type="match status" value="1"/>
</dbReference>
<accession>A0ABT0X3U0</accession>
<dbReference type="InterPro" id="IPR012368">
    <property type="entry name" value="OxRdtase_Mopterin-bd_su_IorB"/>
</dbReference>
<dbReference type="InterPro" id="IPR046867">
    <property type="entry name" value="AldOxase/xan_DH_MoCoBD2"/>
</dbReference>
<gene>
    <name evidence="3" type="ORF">M1E25_07575</name>
</gene>
<feature type="compositionally biased region" description="Pro residues" evidence="1">
    <location>
        <begin position="1"/>
        <end position="12"/>
    </location>
</feature>
<dbReference type="Gene3D" id="3.30.365.10">
    <property type="entry name" value="Aldehyde oxidase/xanthine dehydrogenase, molybdopterin binding domain"/>
    <property type="match status" value="4"/>
</dbReference>
<feature type="region of interest" description="Disordered" evidence="1">
    <location>
        <begin position="1"/>
        <end position="20"/>
    </location>
</feature>
<dbReference type="Pfam" id="PF02738">
    <property type="entry name" value="MoCoBD_1"/>
    <property type="match status" value="1"/>
</dbReference>
<evidence type="ECO:0000313" key="4">
    <source>
        <dbReference type="Proteomes" id="UP001167160"/>
    </source>
</evidence>
<protein>
    <submittedName>
        <fullName evidence="3">Molybdopterin-dependent oxidoreductase</fullName>
    </submittedName>
</protein>
<name>A0ABT0X3U0_9ACTN</name>
<evidence type="ECO:0000256" key="1">
    <source>
        <dbReference type="SAM" id="MobiDB-lite"/>
    </source>
</evidence>
<dbReference type="InterPro" id="IPR037165">
    <property type="entry name" value="AldOxase/xan_DH_Mopterin-bd_sf"/>
</dbReference>
<keyword evidence="4" id="KW-1185">Reference proteome</keyword>
<organism evidence="3 4">
    <name type="scientific">Streptomyces meridianus</name>
    <dbReference type="NCBI Taxonomy" id="2938945"/>
    <lineage>
        <taxon>Bacteria</taxon>
        <taxon>Bacillati</taxon>
        <taxon>Actinomycetota</taxon>
        <taxon>Actinomycetes</taxon>
        <taxon>Kitasatosporales</taxon>
        <taxon>Streptomycetaceae</taxon>
        <taxon>Streptomyces</taxon>
    </lineage>
</organism>
<feature type="region of interest" description="Disordered" evidence="1">
    <location>
        <begin position="749"/>
        <end position="778"/>
    </location>
</feature>
<dbReference type="SUPFAM" id="SSF56003">
    <property type="entry name" value="Molybdenum cofactor-binding domain"/>
    <property type="match status" value="2"/>
</dbReference>
<dbReference type="InterPro" id="IPR000674">
    <property type="entry name" value="Ald_Oxase/Xan_DH_a/b"/>
</dbReference>
<sequence>MGTPPPTPPPDESQPAGSGRRRFLGYLLAAPTLVAAAELGDWGPAAGTAQAAIPTPPQPPELYDLNDMLTDAALPTANLISVRLHSDGTASLDLPRAEVGQGITTSSAMLVAEELDLPLDKVRITLADARPELLFNQLTGASNTTISTYTPIRVAAALAKGRLLEAAAAEFGEAVSRLTGRAGVITSEGGRRATYGSLAKKAASVATKQVSVELKERSDFTVIGTPRSRIDAVDIVTGRKKFATDLRVEGALPTMVCRPPTINGTVESVRNRAEVEAMPGITDVAVVGTGVAVRGRTFGQCIDAVRALRVTWGPGSAEGKSDASVLSELRKAEIPPAVPKLGPLTKTVEGDFTFHFASNSALEPNSAVADVRSDRAEIWSGLKSPIVAQQTIAKKLGLPQDAVTVHVTEGGGSFGRKLFFDAAIEAAEISQKMGKPVKLMWHRTDDFRQGRTHPMCTSRVRATYAAGNVLSYEQRHTSISTDFTHGLGEIITRMASKLPAGNLGFAETIFTLTQQSPYRFGATTQLLSEVDQGFNTGSMRNIYSPNVRVAQELVVDRLAAGMKKDPYRFRREFLKDERALAVLEKVAEAGDWGRTMPSRTAQGIAVHPEYHGVVAALVEMDCRPETTDREVRDGVTGPRVTKVVCAVDVGLAVNPRGLEAQMMGGIMDGIALALTSSLHLKDGYFLEGSWDNYFYTRQWNTPPELKIIVMPPTTGKPGGAGELGVPAAMAAVACAYARATGTMPTTFPINHDDELAFEPEPVQPPIPQSPTDGLEHAH</sequence>
<dbReference type="PANTHER" id="PTHR47495">
    <property type="entry name" value="ALDEHYDE DEHYDROGENASE"/>
    <property type="match status" value="1"/>
</dbReference>
<dbReference type="Pfam" id="PF20256">
    <property type="entry name" value="MoCoBD_2"/>
    <property type="match status" value="2"/>
</dbReference>
<dbReference type="EMBL" id="JAMQGM010000016">
    <property type="protein sequence ID" value="MCM2577209.1"/>
    <property type="molecule type" value="Genomic_DNA"/>
</dbReference>
<reference evidence="3" key="1">
    <citation type="journal article" date="2023" name="Int. J. Syst. Evol. Microbiol.">
        <title>Streptomyces meridianus sp. nov. isolated from brackish water of the Tagus estuary in Alcochete, Portugal.</title>
        <authorList>
            <person name="Santos J.D.N."/>
            <person name="Klimek D."/>
            <person name="Calusinska M."/>
            <person name="Lobo Da Cunha A."/>
            <person name="Catita J."/>
            <person name="Goncalves H."/>
            <person name="Gonzalez I."/>
            <person name="Reyes F."/>
            <person name="Lage O.M."/>
        </authorList>
    </citation>
    <scope>NUCLEOTIDE SEQUENCE</scope>
    <source>
        <strain evidence="3">MTZ3.1</strain>
    </source>
</reference>
<dbReference type="SMART" id="SM01008">
    <property type="entry name" value="Ald_Xan_dh_C"/>
    <property type="match status" value="1"/>
</dbReference>
<dbReference type="InterPro" id="IPR008274">
    <property type="entry name" value="AldOxase/xan_DH_MoCoBD1"/>
</dbReference>
<evidence type="ECO:0000259" key="2">
    <source>
        <dbReference type="SMART" id="SM01008"/>
    </source>
</evidence>
<proteinExistence type="predicted"/>
<feature type="domain" description="Aldehyde oxidase/xanthine dehydrogenase a/b hammerhead" evidence="2">
    <location>
        <begin position="237"/>
        <end position="316"/>
    </location>
</feature>
<dbReference type="PANTHER" id="PTHR47495:SF1">
    <property type="entry name" value="BLL3820 PROTEIN"/>
    <property type="match status" value="1"/>
</dbReference>